<sequence>MSSGHASERLSHVERWVCFDTRETHVRFSSDRNTSPNPRPPRTPSHSPPLPAARRRSTTCPIVHMRSISTSHQAAFLHIARRLTVTPASSDPPYPPTAAAISASPRADLAVHDTIRPIMACSYTSAIPACPAGGEGVTGTRTNQLHHDLYLYPTLNASLAAIAQWYAPPTLIDISARRSLINKTKARTSDDGDEADAQDVFYAVEGGIIDDQQRRRWPHEVIAEECPRW</sequence>
<keyword evidence="3" id="KW-1185">Reference proteome</keyword>
<comment type="caution">
    <text evidence="2">The sequence shown here is derived from an EMBL/GenBank/DDBJ whole genome shotgun (WGS) entry which is preliminary data.</text>
</comment>
<evidence type="ECO:0000313" key="3">
    <source>
        <dbReference type="Proteomes" id="UP001362999"/>
    </source>
</evidence>
<proteinExistence type="predicted"/>
<accession>A0AAW0AJY3</accession>
<evidence type="ECO:0000313" key="2">
    <source>
        <dbReference type="EMBL" id="KAK7013015.1"/>
    </source>
</evidence>
<protein>
    <submittedName>
        <fullName evidence="2">Uncharacterized protein</fullName>
    </submittedName>
</protein>
<organism evidence="2 3">
    <name type="scientific">Favolaschia claudopus</name>
    <dbReference type="NCBI Taxonomy" id="2862362"/>
    <lineage>
        <taxon>Eukaryota</taxon>
        <taxon>Fungi</taxon>
        <taxon>Dikarya</taxon>
        <taxon>Basidiomycota</taxon>
        <taxon>Agaricomycotina</taxon>
        <taxon>Agaricomycetes</taxon>
        <taxon>Agaricomycetidae</taxon>
        <taxon>Agaricales</taxon>
        <taxon>Marasmiineae</taxon>
        <taxon>Mycenaceae</taxon>
        <taxon>Favolaschia</taxon>
    </lineage>
</organism>
<dbReference type="EMBL" id="JAWWNJ010000061">
    <property type="protein sequence ID" value="KAK7013015.1"/>
    <property type="molecule type" value="Genomic_DNA"/>
</dbReference>
<dbReference type="AlphaFoldDB" id="A0AAW0AJY3"/>
<reference evidence="2 3" key="1">
    <citation type="journal article" date="2024" name="J Genomics">
        <title>Draft genome sequencing and assembly of Favolaschia claudopus CIRM-BRFM 2984 isolated from oak limbs.</title>
        <authorList>
            <person name="Navarro D."/>
            <person name="Drula E."/>
            <person name="Chaduli D."/>
            <person name="Cazenave R."/>
            <person name="Ahrendt S."/>
            <person name="Wang J."/>
            <person name="Lipzen A."/>
            <person name="Daum C."/>
            <person name="Barry K."/>
            <person name="Grigoriev I.V."/>
            <person name="Favel A."/>
            <person name="Rosso M.N."/>
            <person name="Martin F."/>
        </authorList>
    </citation>
    <scope>NUCLEOTIDE SEQUENCE [LARGE SCALE GENOMIC DNA]</scope>
    <source>
        <strain evidence="2 3">CIRM-BRFM 2984</strain>
    </source>
</reference>
<feature type="region of interest" description="Disordered" evidence="1">
    <location>
        <begin position="27"/>
        <end position="56"/>
    </location>
</feature>
<dbReference type="Proteomes" id="UP001362999">
    <property type="component" value="Unassembled WGS sequence"/>
</dbReference>
<name>A0AAW0AJY3_9AGAR</name>
<evidence type="ECO:0000256" key="1">
    <source>
        <dbReference type="SAM" id="MobiDB-lite"/>
    </source>
</evidence>
<gene>
    <name evidence="2" type="ORF">R3P38DRAFT_3581669</name>
</gene>
<feature type="compositionally biased region" description="Pro residues" evidence="1">
    <location>
        <begin position="37"/>
        <end position="51"/>
    </location>
</feature>